<dbReference type="HOGENOM" id="CLU_056776_8_1_7"/>
<dbReference type="PROSITE" id="PS51084">
    <property type="entry name" value="HIT_2"/>
    <property type="match status" value="1"/>
</dbReference>
<dbReference type="SUPFAM" id="SSF54197">
    <property type="entry name" value="HIT-like"/>
    <property type="match status" value="1"/>
</dbReference>
<dbReference type="InterPro" id="IPR019808">
    <property type="entry name" value="Histidine_triad_CS"/>
</dbReference>
<dbReference type="KEGG" id="gpi:GPICK_10735"/>
<evidence type="ECO:0000256" key="2">
    <source>
        <dbReference type="PIRSR" id="PIRSR601310-3"/>
    </source>
</evidence>
<gene>
    <name evidence="5" type="ORF">GPICK_10735</name>
</gene>
<dbReference type="CDD" id="cd01276">
    <property type="entry name" value="PKCI_related"/>
    <property type="match status" value="1"/>
</dbReference>
<dbReference type="InterPro" id="IPR036265">
    <property type="entry name" value="HIT-like_sf"/>
</dbReference>
<name>A0A0B5BGY0_9BACT</name>
<dbReference type="InterPro" id="IPR011146">
    <property type="entry name" value="HIT-like"/>
</dbReference>
<dbReference type="Gene3D" id="3.30.428.10">
    <property type="entry name" value="HIT-like"/>
    <property type="match status" value="1"/>
</dbReference>
<feature type="domain" description="HIT" evidence="4">
    <location>
        <begin position="5"/>
        <end position="114"/>
    </location>
</feature>
<accession>A0A0B5BGY0</accession>
<dbReference type="STRING" id="345632.GPICK_10735"/>
<evidence type="ECO:0000313" key="6">
    <source>
        <dbReference type="Proteomes" id="UP000057609"/>
    </source>
</evidence>
<evidence type="ECO:0000313" key="5">
    <source>
        <dbReference type="EMBL" id="AJE03765.1"/>
    </source>
</evidence>
<dbReference type="AlphaFoldDB" id="A0A0B5BGY0"/>
<sequence length="114" mass="12551">MDSCIFCKIIDGSIPAKKVYEDDDLVAVEDINPVAPHHLLLIPRKHIVNALDLTPEDDALVGRVFRAAAAIARERGVDERGFRIVQNSNADAGQSVFHIHFHLLAGRHLGWPPG</sequence>
<dbReference type="PRINTS" id="PR00332">
    <property type="entry name" value="HISTRIAD"/>
</dbReference>
<evidence type="ECO:0000256" key="3">
    <source>
        <dbReference type="PROSITE-ProRule" id="PRU00464"/>
    </source>
</evidence>
<feature type="active site" description="Tele-AMP-histidine intermediate" evidence="1">
    <location>
        <position position="100"/>
    </location>
</feature>
<keyword evidence="6" id="KW-1185">Reference proteome</keyword>
<keyword evidence="5" id="KW-0378">Hydrolase</keyword>
<dbReference type="InterPro" id="IPR001310">
    <property type="entry name" value="Histidine_triad_HIT"/>
</dbReference>
<dbReference type="Proteomes" id="UP000057609">
    <property type="component" value="Chromosome"/>
</dbReference>
<feature type="short sequence motif" description="Histidine triad motif" evidence="2 3">
    <location>
        <begin position="98"/>
        <end position="102"/>
    </location>
</feature>
<dbReference type="PROSITE" id="PS00892">
    <property type="entry name" value="HIT_1"/>
    <property type="match status" value="1"/>
</dbReference>
<dbReference type="PANTHER" id="PTHR23089">
    <property type="entry name" value="HISTIDINE TRIAD HIT PROTEIN"/>
    <property type="match status" value="1"/>
</dbReference>
<dbReference type="EMBL" id="CP009788">
    <property type="protein sequence ID" value="AJE03765.1"/>
    <property type="molecule type" value="Genomic_DNA"/>
</dbReference>
<protein>
    <submittedName>
        <fullName evidence="5">HIT family hydrolase</fullName>
    </submittedName>
</protein>
<organism evidence="5 6">
    <name type="scientific">Geobacter pickeringii</name>
    <dbReference type="NCBI Taxonomy" id="345632"/>
    <lineage>
        <taxon>Bacteria</taxon>
        <taxon>Pseudomonadati</taxon>
        <taxon>Thermodesulfobacteriota</taxon>
        <taxon>Desulfuromonadia</taxon>
        <taxon>Geobacterales</taxon>
        <taxon>Geobacteraceae</taxon>
        <taxon>Geobacter</taxon>
    </lineage>
</organism>
<dbReference type="GO" id="GO:0016787">
    <property type="term" value="F:hydrolase activity"/>
    <property type="evidence" value="ECO:0007669"/>
    <property type="project" value="UniProtKB-KW"/>
</dbReference>
<dbReference type="Pfam" id="PF01230">
    <property type="entry name" value="HIT"/>
    <property type="match status" value="1"/>
</dbReference>
<evidence type="ECO:0000259" key="4">
    <source>
        <dbReference type="PROSITE" id="PS51084"/>
    </source>
</evidence>
<reference evidence="5 6" key="1">
    <citation type="journal article" date="2015" name="Genome Announc.">
        <title>Complete Genome of Geobacter pickeringii G13T, a Metal-Reducing Isolate from Sedimentary Kaolin Deposits.</title>
        <authorList>
            <person name="Badalamenti J.P."/>
            <person name="Bond D.R."/>
        </authorList>
    </citation>
    <scope>NUCLEOTIDE SEQUENCE [LARGE SCALE GENOMIC DNA]</scope>
    <source>
        <strain evidence="5 6">G13</strain>
    </source>
</reference>
<evidence type="ECO:0000256" key="1">
    <source>
        <dbReference type="PIRSR" id="PIRSR601310-1"/>
    </source>
</evidence>
<dbReference type="OrthoDB" id="9784774at2"/>
<proteinExistence type="predicted"/>
<dbReference type="RefSeq" id="WP_039743062.1">
    <property type="nucleotide sequence ID" value="NZ_CP009788.1"/>
</dbReference>